<evidence type="ECO:0000313" key="3">
    <source>
        <dbReference type="Proteomes" id="UP000005220"/>
    </source>
</evidence>
<dbReference type="PANTHER" id="PTHR15615:SF94">
    <property type="entry name" value="PHO85 CYCLIN-6-RELATED"/>
    <property type="match status" value="1"/>
</dbReference>
<dbReference type="Pfam" id="PF08613">
    <property type="entry name" value="Cyclin"/>
    <property type="match status" value="1"/>
</dbReference>
<organism evidence="2 3">
    <name type="scientific">Kazachstania africana (strain ATCC 22294 / BCRC 22015 / CBS 2517 / CECT 1963 / NBRC 1671 / NRRL Y-8276)</name>
    <name type="common">Yeast</name>
    <name type="synonym">Kluyveromyces africanus</name>
    <dbReference type="NCBI Taxonomy" id="1071382"/>
    <lineage>
        <taxon>Eukaryota</taxon>
        <taxon>Fungi</taxon>
        <taxon>Dikarya</taxon>
        <taxon>Ascomycota</taxon>
        <taxon>Saccharomycotina</taxon>
        <taxon>Saccharomycetes</taxon>
        <taxon>Saccharomycetales</taxon>
        <taxon>Saccharomycetaceae</taxon>
        <taxon>Kazachstania</taxon>
    </lineage>
</organism>
<dbReference type="HOGENOM" id="CLU_074159_0_0_1"/>
<reference evidence="2 3" key="1">
    <citation type="journal article" date="2011" name="Proc. Natl. Acad. Sci. U.S.A.">
        <title>Evolutionary erosion of yeast sex chromosomes by mating-type switching accidents.</title>
        <authorList>
            <person name="Gordon J.L."/>
            <person name="Armisen D."/>
            <person name="Proux-Wera E."/>
            <person name="Oheigeartaigh S.S."/>
            <person name="Byrne K.P."/>
            <person name="Wolfe K.H."/>
        </authorList>
    </citation>
    <scope>NUCLEOTIDE SEQUENCE [LARGE SCALE GENOMIC DNA]</scope>
    <source>
        <strain evidence="3">ATCC 22294 / BCRC 22015 / CBS 2517 / CECT 1963 / NBRC 1671 / NRRL Y-8276</strain>
    </source>
</reference>
<dbReference type="GeneID" id="13886904"/>
<dbReference type="RefSeq" id="XP_003959831.1">
    <property type="nucleotide sequence ID" value="XM_003959782.1"/>
</dbReference>
<dbReference type="AlphaFoldDB" id="H2B246"/>
<dbReference type="PANTHER" id="PTHR15615">
    <property type="match status" value="1"/>
</dbReference>
<dbReference type="FunCoup" id="H2B246">
    <property type="interactions" value="133"/>
</dbReference>
<evidence type="ECO:0008006" key="4">
    <source>
        <dbReference type="Google" id="ProtNLM"/>
    </source>
</evidence>
<dbReference type="CDD" id="cd20558">
    <property type="entry name" value="CYCLIN_ScPCL7-like"/>
    <property type="match status" value="1"/>
</dbReference>
<proteinExistence type="predicted"/>
<dbReference type="KEGG" id="kaf:KAFR_0L00880"/>
<protein>
    <recommendedName>
        <fullName evidence="4">Cyclin</fullName>
    </recommendedName>
</protein>
<dbReference type="Gene3D" id="1.10.472.10">
    <property type="entry name" value="Cyclin-like"/>
    <property type="match status" value="1"/>
</dbReference>
<feature type="compositionally biased region" description="Basic and acidic residues" evidence="1">
    <location>
        <begin position="25"/>
        <end position="38"/>
    </location>
</feature>
<dbReference type="GO" id="GO:0005981">
    <property type="term" value="P:regulation of glycogen catabolic process"/>
    <property type="evidence" value="ECO:0007669"/>
    <property type="project" value="EnsemblFungi"/>
</dbReference>
<dbReference type="GO" id="GO:0000307">
    <property type="term" value="C:cyclin-dependent protein kinase holoenzyme complex"/>
    <property type="evidence" value="ECO:0007669"/>
    <property type="project" value="EnsemblFungi"/>
</dbReference>
<dbReference type="InParanoid" id="H2B246"/>
<dbReference type="EMBL" id="HE650832">
    <property type="protein sequence ID" value="CCF60696.1"/>
    <property type="molecule type" value="Genomic_DNA"/>
</dbReference>
<dbReference type="GO" id="GO:0005634">
    <property type="term" value="C:nucleus"/>
    <property type="evidence" value="ECO:0007669"/>
    <property type="project" value="TreeGrafter"/>
</dbReference>
<dbReference type="OrthoDB" id="1060854at2759"/>
<evidence type="ECO:0000313" key="2">
    <source>
        <dbReference type="EMBL" id="CCF60696.1"/>
    </source>
</evidence>
<dbReference type="STRING" id="1071382.H2B246"/>
<name>H2B246_KAZAF</name>
<dbReference type="GO" id="GO:0005979">
    <property type="term" value="P:regulation of glycogen biosynthetic process"/>
    <property type="evidence" value="ECO:0007669"/>
    <property type="project" value="EnsemblFungi"/>
</dbReference>
<dbReference type="GO" id="GO:0019901">
    <property type="term" value="F:protein kinase binding"/>
    <property type="evidence" value="ECO:0007669"/>
    <property type="project" value="InterPro"/>
</dbReference>
<feature type="region of interest" description="Disordered" evidence="1">
    <location>
        <begin position="25"/>
        <end position="76"/>
    </location>
</feature>
<gene>
    <name evidence="2" type="primary">KAFR0L00880</name>
    <name evidence="2" type="ORF">KAFR_0L00880</name>
</gene>
<accession>H2B246</accession>
<evidence type="ECO:0000256" key="1">
    <source>
        <dbReference type="SAM" id="MobiDB-lite"/>
    </source>
</evidence>
<feature type="compositionally biased region" description="Polar residues" evidence="1">
    <location>
        <begin position="50"/>
        <end position="76"/>
    </location>
</feature>
<keyword evidence="3" id="KW-1185">Reference proteome</keyword>
<dbReference type="Proteomes" id="UP000005220">
    <property type="component" value="Chromosome 12"/>
</dbReference>
<dbReference type="GO" id="GO:0016538">
    <property type="term" value="F:cyclin-dependent protein serine/threonine kinase regulator activity"/>
    <property type="evidence" value="ECO:0007669"/>
    <property type="project" value="TreeGrafter"/>
</dbReference>
<dbReference type="InterPro" id="IPR013922">
    <property type="entry name" value="Cyclin_PHO80-like"/>
</dbReference>
<dbReference type="eggNOG" id="KOG1674">
    <property type="taxonomic scope" value="Eukaryota"/>
</dbReference>
<sequence>MSSIVTSSPARSLSAASVPLQATELRKTESLEPHRKLSEPLVIQRHHSISRSTSKMSNNNSPKPVISNKGTTNNDNNASLHVASKKILLQKKDGLEERDKENYSISNEDEIFEVFNPDKIASLPMNKLLEMLTTLLETIIQSNDNINNVHPLKMNEIPKILEHDSTGCLNAMLSFKGKHIPQINLEQYFKRIQKYCPTTNDVFLSLLIYFDRIFNKCNSKFDNYGHDNPQIFVMDSYNIHRLIIAGVTVSTKFLSDFFYSNSRYAKVGGISLKELNYLELQFLILCDFNLLISIEEYERYANLLYRFYKTNTN</sequence>